<dbReference type="HOGENOM" id="CLU_2387350_0_0_1"/>
<evidence type="ECO:0000313" key="2">
    <source>
        <dbReference type="Proteomes" id="UP000022910"/>
    </source>
</evidence>
<organism evidence="1 2">
    <name type="scientific">Rhizophagus irregularis (strain DAOM 197198w)</name>
    <name type="common">Glomus intraradices</name>
    <dbReference type="NCBI Taxonomy" id="1432141"/>
    <lineage>
        <taxon>Eukaryota</taxon>
        <taxon>Fungi</taxon>
        <taxon>Fungi incertae sedis</taxon>
        <taxon>Mucoromycota</taxon>
        <taxon>Glomeromycotina</taxon>
        <taxon>Glomeromycetes</taxon>
        <taxon>Glomerales</taxon>
        <taxon>Glomeraceae</taxon>
        <taxon>Rhizophagus</taxon>
    </lineage>
</organism>
<reference evidence="1 2" key="1">
    <citation type="submission" date="2014-02" db="EMBL/GenBank/DDBJ databases">
        <title>Single nucleus genome sequencing reveals high similarity among nuclei of an endomycorrhizal fungus.</title>
        <authorList>
            <person name="Lin K."/>
            <person name="Geurts R."/>
            <person name="Zhang Z."/>
            <person name="Limpens E."/>
            <person name="Saunders D.G."/>
            <person name="Mu D."/>
            <person name="Pang E."/>
            <person name="Cao H."/>
            <person name="Cha H."/>
            <person name="Lin T."/>
            <person name="Zhou Q."/>
            <person name="Shang Y."/>
            <person name="Li Y."/>
            <person name="Ivanov S."/>
            <person name="Sharma T."/>
            <person name="Velzen R.V."/>
            <person name="Ruijter N.D."/>
            <person name="Aanen D.K."/>
            <person name="Win J."/>
            <person name="Kamoun S."/>
            <person name="Bisseling T."/>
            <person name="Huang S."/>
        </authorList>
    </citation>
    <scope>NUCLEOTIDE SEQUENCE [LARGE SCALE GENOMIC DNA]</scope>
    <source>
        <strain evidence="2">DAOM197198w</strain>
    </source>
</reference>
<name>A0A015MGP7_RHIIW</name>
<dbReference type="AlphaFoldDB" id="A0A015MGP7"/>
<dbReference type="EMBL" id="JEMT01019807">
    <property type="protein sequence ID" value="EXX66033.1"/>
    <property type="molecule type" value="Genomic_DNA"/>
</dbReference>
<dbReference type="Proteomes" id="UP000022910">
    <property type="component" value="Unassembled WGS sequence"/>
</dbReference>
<accession>A0A015MGP7</accession>
<protein>
    <submittedName>
        <fullName evidence="1">Uncharacterized protein</fullName>
    </submittedName>
</protein>
<evidence type="ECO:0000313" key="1">
    <source>
        <dbReference type="EMBL" id="EXX66033.1"/>
    </source>
</evidence>
<gene>
    <name evidence="1" type="ORF">RirG_127640</name>
</gene>
<proteinExistence type="predicted"/>
<dbReference type="OrthoDB" id="2440770at2759"/>
<comment type="caution">
    <text evidence="1">The sequence shown here is derived from an EMBL/GenBank/DDBJ whole genome shotgun (WGS) entry which is preliminary data.</text>
</comment>
<sequence length="94" mass="11037">MAGFIKTPNTTLPLAFDNPDLEPLIFPDLFPDGQGHFYSQNADALEDNTIKTETYGKYIKHCLLCVDPRFHLHPYWPHYSYLRLEKLRNHQNTM</sequence>
<keyword evidence="2" id="KW-1185">Reference proteome</keyword>